<evidence type="ECO:0000256" key="4">
    <source>
        <dbReference type="ARBA" id="ARBA00022692"/>
    </source>
</evidence>
<feature type="transmembrane region" description="Helical" evidence="10">
    <location>
        <begin position="170"/>
        <end position="194"/>
    </location>
</feature>
<name>A0ABQ8ERW1_9FUNG</name>
<evidence type="ECO:0000256" key="10">
    <source>
        <dbReference type="RuleBase" id="RU364031"/>
    </source>
</evidence>
<evidence type="ECO:0000256" key="7">
    <source>
        <dbReference type="ARBA" id="ARBA00022989"/>
    </source>
</evidence>
<keyword evidence="9 10" id="KW-0472">Membrane</keyword>
<keyword evidence="5 10" id="KW-0999">Mitochondrion inner membrane</keyword>
<dbReference type="PANTHER" id="PTHR13337:SF2">
    <property type="entry name" value="SUCCINATE DEHYDROGENASE [UBIQUINONE] CYTOCHROME B SMALL SUBUNIT, MITOCHONDRIAL"/>
    <property type="match status" value="1"/>
</dbReference>
<comment type="subcellular location">
    <subcellularLocation>
        <location evidence="1 10">Mitochondrion inner membrane</location>
        <topology evidence="1 10">Multi-pass membrane protein</topology>
    </subcellularLocation>
</comment>
<reference evidence="11 12" key="1">
    <citation type="submission" date="2021-02" db="EMBL/GenBank/DDBJ databases">
        <title>Variation within the Batrachochytrium salamandrivorans European outbreak.</title>
        <authorList>
            <person name="Kelly M."/>
            <person name="Pasmans F."/>
            <person name="Shea T.P."/>
            <person name="Munoz J.F."/>
            <person name="Carranza S."/>
            <person name="Cuomo C.A."/>
            <person name="Martel A."/>
        </authorList>
    </citation>
    <scope>NUCLEOTIDE SEQUENCE [LARGE SCALE GENOMIC DNA]</scope>
    <source>
        <strain evidence="11 12">AMFP18/2</strain>
    </source>
</reference>
<evidence type="ECO:0000256" key="1">
    <source>
        <dbReference type="ARBA" id="ARBA00004448"/>
    </source>
</evidence>
<evidence type="ECO:0000256" key="9">
    <source>
        <dbReference type="ARBA" id="ARBA00023136"/>
    </source>
</evidence>
<keyword evidence="4 10" id="KW-0812">Transmembrane</keyword>
<keyword evidence="3" id="KW-0813">Transport</keyword>
<gene>
    <name evidence="11" type="ORF">BASA50_001187</name>
</gene>
<keyword evidence="12" id="KW-1185">Reference proteome</keyword>
<dbReference type="Pfam" id="PF05328">
    <property type="entry name" value="CybS"/>
    <property type="match status" value="1"/>
</dbReference>
<protein>
    <recommendedName>
        <fullName evidence="10">Succinate dehydrogenase [ubiquinone] cytochrome b small subunit</fullName>
    </recommendedName>
</protein>
<dbReference type="PANTHER" id="PTHR13337">
    <property type="entry name" value="SUCCINATE DEHYDROGENASE"/>
    <property type="match status" value="1"/>
</dbReference>
<evidence type="ECO:0000313" key="12">
    <source>
        <dbReference type="Proteomes" id="UP001648503"/>
    </source>
</evidence>
<sequence length="212" mass="23487">MTECIVVTQCDDWFPFLNVSNSCLDLTCSSNFIRNFGDNIIQVIPVTPLYWHSYKPLAASIRFSPLSRSFLASPLAFCKTASAIRFQSTTAAQSVATAPVPEHKSKSVGSYHWTFERSLSVVSLPLFGSAVVFGSVPAVDFLLGFVVPMHCYFGFESMIEDYLPKRRTGVLNGVCTWLLRLATALVMYGCYIINTRDVGLTALTARLWTGKE</sequence>
<evidence type="ECO:0000256" key="6">
    <source>
        <dbReference type="ARBA" id="ARBA00022946"/>
    </source>
</evidence>
<evidence type="ECO:0000256" key="8">
    <source>
        <dbReference type="ARBA" id="ARBA00023128"/>
    </source>
</evidence>
<comment type="caution">
    <text evidence="10">Lacks conserved residue(s) required for the propagation of feature annotation.</text>
</comment>
<proteinExistence type="inferred from homology"/>
<comment type="similarity">
    <text evidence="2 10">Belongs to the CybS family.</text>
</comment>
<evidence type="ECO:0000256" key="5">
    <source>
        <dbReference type="ARBA" id="ARBA00022792"/>
    </source>
</evidence>
<keyword evidence="8 10" id="KW-0496">Mitochondrion</keyword>
<dbReference type="Gene3D" id="1.20.1300.10">
    <property type="entry name" value="Fumarate reductase/succinate dehydrogenase, transmembrane subunit"/>
    <property type="match status" value="1"/>
</dbReference>
<dbReference type="Proteomes" id="UP001648503">
    <property type="component" value="Unassembled WGS sequence"/>
</dbReference>
<comment type="caution">
    <text evidence="11">The sequence shown here is derived from an EMBL/GenBank/DDBJ whole genome shotgun (WGS) entry which is preliminary data.</text>
</comment>
<evidence type="ECO:0000256" key="2">
    <source>
        <dbReference type="ARBA" id="ARBA00007294"/>
    </source>
</evidence>
<dbReference type="InterPro" id="IPR007992">
    <property type="entry name" value="CybS"/>
</dbReference>
<organism evidence="11 12">
    <name type="scientific">Batrachochytrium salamandrivorans</name>
    <dbReference type="NCBI Taxonomy" id="1357716"/>
    <lineage>
        <taxon>Eukaryota</taxon>
        <taxon>Fungi</taxon>
        <taxon>Fungi incertae sedis</taxon>
        <taxon>Chytridiomycota</taxon>
        <taxon>Chytridiomycota incertae sedis</taxon>
        <taxon>Chytridiomycetes</taxon>
        <taxon>Rhizophydiales</taxon>
        <taxon>Rhizophydiales incertae sedis</taxon>
        <taxon>Batrachochytrium</taxon>
    </lineage>
</organism>
<evidence type="ECO:0000313" key="11">
    <source>
        <dbReference type="EMBL" id="KAH6585578.1"/>
    </source>
</evidence>
<feature type="transmembrane region" description="Helical" evidence="10">
    <location>
        <begin position="126"/>
        <end position="149"/>
    </location>
</feature>
<dbReference type="InterPro" id="IPR034804">
    <property type="entry name" value="SQR/QFR_C/D"/>
</dbReference>
<keyword evidence="6 10" id="KW-0809">Transit peptide</keyword>
<accession>A0ABQ8ERW1</accession>
<evidence type="ECO:0000256" key="3">
    <source>
        <dbReference type="ARBA" id="ARBA00022448"/>
    </source>
</evidence>
<dbReference type="EMBL" id="JAFCIX010000580">
    <property type="protein sequence ID" value="KAH6585578.1"/>
    <property type="molecule type" value="Genomic_DNA"/>
</dbReference>
<keyword evidence="7 10" id="KW-1133">Transmembrane helix</keyword>